<accession>A0AAW5HUU5</accession>
<dbReference type="GO" id="GO:0043571">
    <property type="term" value="P:maintenance of CRISPR repeat elements"/>
    <property type="evidence" value="ECO:0007669"/>
    <property type="project" value="InterPro"/>
</dbReference>
<dbReference type="InterPro" id="IPR010147">
    <property type="entry name" value="CRISPR-assoc_prot_CasD"/>
</dbReference>
<comment type="caution">
    <text evidence="2">The sequence shown here is derived from an EMBL/GenBank/DDBJ whole genome shotgun (WGS) entry which is preliminary data.</text>
</comment>
<keyword evidence="3" id="KW-1185">Reference proteome</keyword>
<dbReference type="Gene3D" id="3.30.70.2660">
    <property type="match status" value="1"/>
</dbReference>
<dbReference type="AlphaFoldDB" id="A0AAW5HUU5"/>
<dbReference type="NCBIfam" id="TIGR02593">
    <property type="entry name" value="CRISPR_cas5"/>
    <property type="match status" value="1"/>
</dbReference>
<gene>
    <name evidence="2" type="primary">cas5e</name>
    <name evidence="2" type="ORF">JMN37_09945</name>
</gene>
<dbReference type="GO" id="GO:0051607">
    <property type="term" value="P:defense response to virus"/>
    <property type="evidence" value="ECO:0007669"/>
    <property type="project" value="UniProtKB-KW"/>
</dbReference>
<evidence type="ECO:0000313" key="2">
    <source>
        <dbReference type="EMBL" id="MCO6395284.1"/>
    </source>
</evidence>
<protein>
    <submittedName>
        <fullName evidence="2">Type I-E CRISPR-associated protein Cas5/CasD</fullName>
    </submittedName>
</protein>
<dbReference type="Proteomes" id="UP001205920">
    <property type="component" value="Unassembled WGS sequence"/>
</dbReference>
<dbReference type="Pfam" id="PF09704">
    <property type="entry name" value="Cas_Cas5d"/>
    <property type="match status" value="1"/>
</dbReference>
<evidence type="ECO:0000256" key="1">
    <source>
        <dbReference type="ARBA" id="ARBA00023118"/>
    </source>
</evidence>
<dbReference type="InterPro" id="IPR021124">
    <property type="entry name" value="CRISPR-assoc_prot_Cas5"/>
</dbReference>
<proteinExistence type="predicted"/>
<dbReference type="InterPro" id="IPR013422">
    <property type="entry name" value="CRISPR-assoc_prot_Cas5_N"/>
</dbReference>
<keyword evidence="1" id="KW-0051">Antiviral defense</keyword>
<dbReference type="NCBIfam" id="TIGR01868">
    <property type="entry name" value="casD_Cas5e"/>
    <property type="match status" value="1"/>
</dbReference>
<evidence type="ECO:0000313" key="3">
    <source>
        <dbReference type="Proteomes" id="UP001205920"/>
    </source>
</evidence>
<dbReference type="CDD" id="cd09645">
    <property type="entry name" value="Cas5_I-E"/>
    <property type="match status" value="1"/>
</dbReference>
<organism evidence="2 3">
    <name type="scientific">Corynebacterium lipophilum</name>
    <dbReference type="NCBI Taxonomy" id="2804918"/>
    <lineage>
        <taxon>Bacteria</taxon>
        <taxon>Bacillati</taxon>
        <taxon>Actinomycetota</taxon>
        <taxon>Actinomycetes</taxon>
        <taxon>Mycobacteriales</taxon>
        <taxon>Corynebacteriaceae</taxon>
        <taxon>Corynebacterium</taxon>
    </lineage>
</organism>
<name>A0AAW5HUU5_9CORY</name>
<dbReference type="EMBL" id="JAEUWV010000020">
    <property type="protein sequence ID" value="MCO6395284.1"/>
    <property type="molecule type" value="Genomic_DNA"/>
</dbReference>
<reference evidence="2 3" key="1">
    <citation type="submission" date="2021-01" db="EMBL/GenBank/DDBJ databases">
        <title>Identification and Characterization of Corynebacterium sp.</title>
        <authorList>
            <person name="Luo Q."/>
            <person name="Qu P."/>
            <person name="Chen Q."/>
        </authorList>
    </citation>
    <scope>NUCLEOTIDE SEQUENCE [LARGE SCALE GENOMIC DNA]</scope>
    <source>
        <strain evidence="2 3">MC-18</strain>
    </source>
</reference>
<dbReference type="GO" id="GO:0003723">
    <property type="term" value="F:RNA binding"/>
    <property type="evidence" value="ECO:0007669"/>
    <property type="project" value="InterPro"/>
</dbReference>
<dbReference type="RefSeq" id="WP_070361637.1">
    <property type="nucleotide sequence ID" value="NZ_JAEUWV010000020.1"/>
</dbReference>
<sequence length="240" mass="26667">MSSSLLLLLKGPLQSWGDESRHKIRATALTPTKSGIIGLIAAAQGRRRTDPVEDLTRLRLGVRVDQSGSLLRDYQTAQPWLTDPNASAELITRYFLSDAAFVVAVESDDRALLEGIAEALRAPAFPLFMGRRSCPVHPGLVIGIVDTDAETALREHPTWHATAQHKREAPKHVNLALYRDADEEEQGGVRRQDVPISFDPQHRRYGWRDVLRVEDVAIDNPDGTESLVDSDVFFETVIKA</sequence>